<reference evidence="2 3" key="1">
    <citation type="submission" date="2020-07" db="EMBL/GenBank/DDBJ databases">
        <title>Sequencing the genomes of 1000 actinobacteria strains.</title>
        <authorList>
            <person name="Klenk H.-P."/>
        </authorList>
    </citation>
    <scope>NUCLEOTIDE SEQUENCE [LARGE SCALE GENOMIC DNA]</scope>
    <source>
        <strain evidence="2 3">DSM 42178</strain>
    </source>
</reference>
<dbReference type="AlphaFoldDB" id="A0A852ZTP2"/>
<dbReference type="RefSeq" id="WP_179813089.1">
    <property type="nucleotide sequence ID" value="NZ_JACBZD010000001.1"/>
</dbReference>
<organism evidence="2 3">
    <name type="scientific">Allostreptomyces psammosilenae</name>
    <dbReference type="NCBI Taxonomy" id="1892865"/>
    <lineage>
        <taxon>Bacteria</taxon>
        <taxon>Bacillati</taxon>
        <taxon>Actinomycetota</taxon>
        <taxon>Actinomycetes</taxon>
        <taxon>Kitasatosporales</taxon>
        <taxon>Streptomycetaceae</taxon>
        <taxon>Allostreptomyces</taxon>
    </lineage>
</organism>
<dbReference type="Gene3D" id="1.20.90.10">
    <property type="entry name" value="Phospholipase A2 domain"/>
    <property type="match status" value="1"/>
</dbReference>
<dbReference type="SUPFAM" id="SSF48619">
    <property type="entry name" value="Phospholipase A2, PLA2"/>
    <property type="match status" value="1"/>
</dbReference>
<dbReference type="GO" id="GO:0050482">
    <property type="term" value="P:arachidonate secretion"/>
    <property type="evidence" value="ECO:0007669"/>
    <property type="project" value="InterPro"/>
</dbReference>
<keyword evidence="3" id="KW-1185">Reference proteome</keyword>
<dbReference type="Pfam" id="PF09056">
    <property type="entry name" value="Phospholip_A2_3"/>
    <property type="match status" value="1"/>
</dbReference>
<gene>
    <name evidence="2" type="ORF">FHU37_001087</name>
</gene>
<dbReference type="InterPro" id="IPR036444">
    <property type="entry name" value="PLipase_A2_dom_sf"/>
</dbReference>
<evidence type="ECO:0008006" key="4">
    <source>
        <dbReference type="Google" id="ProtNLM"/>
    </source>
</evidence>
<evidence type="ECO:0000256" key="1">
    <source>
        <dbReference type="SAM" id="SignalP"/>
    </source>
</evidence>
<dbReference type="GO" id="GO:0004623">
    <property type="term" value="F:phospholipase A2 activity"/>
    <property type="evidence" value="ECO:0007669"/>
    <property type="project" value="InterPro"/>
</dbReference>
<protein>
    <recommendedName>
        <fullName evidence="4">Phospholipase A2</fullName>
    </recommendedName>
</protein>
<feature type="signal peptide" evidence="1">
    <location>
        <begin position="1"/>
        <end position="32"/>
    </location>
</feature>
<evidence type="ECO:0000313" key="2">
    <source>
        <dbReference type="EMBL" id="NYI04144.1"/>
    </source>
</evidence>
<evidence type="ECO:0000313" key="3">
    <source>
        <dbReference type="Proteomes" id="UP000567795"/>
    </source>
</evidence>
<keyword evidence="1" id="KW-0732">Signal</keyword>
<comment type="caution">
    <text evidence="2">The sequence shown here is derived from an EMBL/GenBank/DDBJ whole genome shotgun (WGS) entry which is preliminary data.</text>
</comment>
<dbReference type="GO" id="GO:0006644">
    <property type="term" value="P:phospholipid metabolic process"/>
    <property type="evidence" value="ECO:0007669"/>
    <property type="project" value="InterPro"/>
</dbReference>
<name>A0A852ZTP2_9ACTN</name>
<dbReference type="InterPro" id="IPR015141">
    <property type="entry name" value="PLipase_A2_prok/fun"/>
</dbReference>
<dbReference type="Proteomes" id="UP000567795">
    <property type="component" value="Unassembled WGS sequence"/>
</dbReference>
<sequence length="151" mass="16746">MPALRRRLRARVAVALAALPLALVGLQAPAQAAPALPSDPRAATDVLLFQYTLGEFNTLRNSSSRPSNLIWSSDGCSYSPDAPFGYQMVRACYRHDFGYRNYTAQGRQTSENRRRIDDQFLEDMLTVCNGSATCNSTAYVYYGVVRALGWI</sequence>
<feature type="chain" id="PRO_5032378747" description="Phospholipase A2" evidence="1">
    <location>
        <begin position="33"/>
        <end position="151"/>
    </location>
</feature>
<accession>A0A852ZTP2</accession>
<dbReference type="EMBL" id="JACBZD010000001">
    <property type="protein sequence ID" value="NYI04144.1"/>
    <property type="molecule type" value="Genomic_DNA"/>
</dbReference>
<proteinExistence type="predicted"/>